<dbReference type="AlphaFoldDB" id="A0A5C4JBB9"/>
<feature type="transmembrane region" description="Helical" evidence="6">
    <location>
        <begin position="333"/>
        <end position="350"/>
    </location>
</feature>
<keyword evidence="4 6" id="KW-1133">Transmembrane helix</keyword>
<dbReference type="Proteomes" id="UP000309174">
    <property type="component" value="Unassembled WGS sequence"/>
</dbReference>
<feature type="transmembrane region" description="Helical" evidence="6">
    <location>
        <begin position="290"/>
        <end position="312"/>
    </location>
</feature>
<evidence type="ECO:0000256" key="6">
    <source>
        <dbReference type="SAM" id="Phobius"/>
    </source>
</evidence>
<feature type="transmembrane region" description="Helical" evidence="6">
    <location>
        <begin position="622"/>
        <end position="641"/>
    </location>
</feature>
<dbReference type="RefSeq" id="WP_138646147.1">
    <property type="nucleotide sequence ID" value="NZ_VCKW01000079.1"/>
</dbReference>
<dbReference type="Pfam" id="PF02687">
    <property type="entry name" value="FtsX"/>
    <property type="match status" value="1"/>
</dbReference>
<evidence type="ECO:0000256" key="2">
    <source>
        <dbReference type="ARBA" id="ARBA00022475"/>
    </source>
</evidence>
<proteinExistence type="predicted"/>
<dbReference type="EMBL" id="VCKW01000079">
    <property type="protein sequence ID" value="TMR00191.1"/>
    <property type="molecule type" value="Genomic_DNA"/>
</dbReference>
<sequence length="660" mass="69968">MRGLWLRLLRGGGRSARLEVGLPLVAGAVITLVLLLLLGLQQGLDNRAERTAWRTPEAATNEPTAIQSGFTDYVEERPLAVVELAALRPNPPAVPGMGRFPAPGEVWASPRLAELMADLPADRLADRFPGPVTAELSRQTLEHPDELVAVIGRSPTDPSMRDRRPRHQWNAVSSVTPTRIDGWSATPDLYQTTYRDIALLAVVLTALPLAGLGGLASRLMAGRRQRRLATLRLLGARTSQVVRLTIAELATFAGIGAVCGAVLHRVLVPLTARVPIKGGEWFPADVRPGVPLTLATVAAVVAVLTLGALTGLRAAVRDPLATYRRAGGDPARVRLWAVVFIGAAIALFWLRSSNPFVGVAFTAVVILGWGLLSTGPWIVAGLGRLLAWRARRPATFLAGRRLSDSPRSAWRTVGGLTLACFIAGFVAISLPVGLGNVGAYASRTERPEAVVPAASLDATVRKAEAVLRAEGIHADVETTAAPSWLDGDKWATLTLSTQGPYTDQDRARTAMIENGLWGPEMTLAEDLPNMWLLRDGVVIGFLVLPTAALVALVSMIIGAIARIFDQRDTFIALRLAGTPQTVLLAAQRREMILPSALLGGVAATAGLASGSTLGSTGLLNPYSAGVFAGLLTLGAIALLLADRTARPVLERVGTDLSERE</sequence>
<name>A0A5C4JBB9_9ACTN</name>
<dbReference type="GO" id="GO:0005886">
    <property type="term" value="C:plasma membrane"/>
    <property type="evidence" value="ECO:0007669"/>
    <property type="project" value="UniProtKB-SubCell"/>
</dbReference>
<gene>
    <name evidence="8" type="ORF">ETD83_17235</name>
</gene>
<feature type="transmembrane region" description="Helical" evidence="6">
    <location>
        <begin position="408"/>
        <end position="430"/>
    </location>
</feature>
<evidence type="ECO:0000256" key="3">
    <source>
        <dbReference type="ARBA" id="ARBA00022692"/>
    </source>
</evidence>
<dbReference type="InterPro" id="IPR003838">
    <property type="entry name" value="ABC3_permease_C"/>
</dbReference>
<keyword evidence="5 6" id="KW-0472">Membrane</keyword>
<evidence type="ECO:0000256" key="5">
    <source>
        <dbReference type="ARBA" id="ARBA00023136"/>
    </source>
</evidence>
<accession>A0A5C4JBB9</accession>
<feature type="transmembrane region" description="Helical" evidence="6">
    <location>
        <begin position="356"/>
        <end position="387"/>
    </location>
</feature>
<feature type="transmembrane region" description="Helical" evidence="6">
    <location>
        <begin position="197"/>
        <end position="220"/>
    </location>
</feature>
<protein>
    <submittedName>
        <fullName evidence="8">FtsX-like permease family protein</fullName>
    </submittedName>
</protein>
<organism evidence="8 9">
    <name type="scientific">Actinomadura soli</name>
    <dbReference type="NCBI Taxonomy" id="2508997"/>
    <lineage>
        <taxon>Bacteria</taxon>
        <taxon>Bacillati</taxon>
        <taxon>Actinomycetota</taxon>
        <taxon>Actinomycetes</taxon>
        <taxon>Streptosporangiales</taxon>
        <taxon>Thermomonosporaceae</taxon>
        <taxon>Actinomadura</taxon>
    </lineage>
</organism>
<keyword evidence="2" id="KW-1003">Cell membrane</keyword>
<evidence type="ECO:0000256" key="4">
    <source>
        <dbReference type="ARBA" id="ARBA00022989"/>
    </source>
</evidence>
<feature type="domain" description="ABC3 transporter permease C-terminal" evidence="7">
    <location>
        <begin position="210"/>
        <end position="310"/>
    </location>
</feature>
<evidence type="ECO:0000256" key="1">
    <source>
        <dbReference type="ARBA" id="ARBA00004651"/>
    </source>
</evidence>
<evidence type="ECO:0000259" key="7">
    <source>
        <dbReference type="Pfam" id="PF02687"/>
    </source>
</evidence>
<comment type="subcellular location">
    <subcellularLocation>
        <location evidence="1">Cell membrane</location>
        <topology evidence="1">Multi-pass membrane protein</topology>
    </subcellularLocation>
</comment>
<evidence type="ECO:0000313" key="9">
    <source>
        <dbReference type="Proteomes" id="UP000309174"/>
    </source>
</evidence>
<keyword evidence="9" id="KW-1185">Reference proteome</keyword>
<comment type="caution">
    <text evidence="8">The sequence shown here is derived from an EMBL/GenBank/DDBJ whole genome shotgun (WGS) entry which is preliminary data.</text>
</comment>
<evidence type="ECO:0000313" key="8">
    <source>
        <dbReference type="EMBL" id="TMR00191.1"/>
    </source>
</evidence>
<feature type="transmembrane region" description="Helical" evidence="6">
    <location>
        <begin position="591"/>
        <end position="610"/>
    </location>
</feature>
<feature type="transmembrane region" description="Helical" evidence="6">
    <location>
        <begin position="241"/>
        <end position="263"/>
    </location>
</feature>
<keyword evidence="3 6" id="KW-0812">Transmembrane</keyword>
<reference evidence="8 9" key="1">
    <citation type="submission" date="2019-05" db="EMBL/GenBank/DDBJ databases">
        <title>Draft genome sequence of Actinomadura sp. 14C53.</title>
        <authorList>
            <person name="Saricaoglu S."/>
            <person name="Isik K."/>
        </authorList>
    </citation>
    <scope>NUCLEOTIDE SEQUENCE [LARGE SCALE GENOMIC DNA]</scope>
    <source>
        <strain evidence="8 9">14C53</strain>
    </source>
</reference>
<dbReference type="OrthoDB" id="4871813at2"/>
<feature type="transmembrane region" description="Helical" evidence="6">
    <location>
        <begin position="537"/>
        <end position="564"/>
    </location>
</feature>
<feature type="transmembrane region" description="Helical" evidence="6">
    <location>
        <begin position="20"/>
        <end position="40"/>
    </location>
</feature>